<keyword evidence="1" id="KW-1133">Transmembrane helix</keyword>
<evidence type="ECO:0000313" key="3">
    <source>
        <dbReference type="Proteomes" id="UP000240971"/>
    </source>
</evidence>
<dbReference type="Proteomes" id="UP000240971">
    <property type="component" value="Unassembled WGS sequence"/>
</dbReference>
<sequence length="214" mass="24761">MEADLKAIWQAYDARLDKSMKVNLHIIEMIQSQQVRLSFRPLVRFSTIAVVLGVFWVLFVGFLLYHGWHQFFFAVGALSSIVFSIIAMIGYIQQIRLINSINYSASITETQEQLAILQVSAIKFMRVMWLSMPGYSIFFIPNYMITHGGTLYWVIQITITGALTFLALWLYRNISFKNKDKKWVKALLWNDGGKSIAKAREFLKEIDDFKKEVG</sequence>
<evidence type="ECO:0000256" key="1">
    <source>
        <dbReference type="SAM" id="Phobius"/>
    </source>
</evidence>
<feature type="transmembrane region" description="Helical" evidence="1">
    <location>
        <begin position="127"/>
        <end position="145"/>
    </location>
</feature>
<feature type="transmembrane region" description="Helical" evidence="1">
    <location>
        <begin position="42"/>
        <end position="65"/>
    </location>
</feature>
<evidence type="ECO:0000313" key="2">
    <source>
        <dbReference type="EMBL" id="PSL46044.1"/>
    </source>
</evidence>
<keyword evidence="1" id="KW-0472">Membrane</keyword>
<organism evidence="2 3">
    <name type="scientific">Chitinophaga niastensis</name>
    <dbReference type="NCBI Taxonomy" id="536980"/>
    <lineage>
        <taxon>Bacteria</taxon>
        <taxon>Pseudomonadati</taxon>
        <taxon>Bacteroidota</taxon>
        <taxon>Chitinophagia</taxon>
        <taxon>Chitinophagales</taxon>
        <taxon>Chitinophagaceae</taxon>
        <taxon>Chitinophaga</taxon>
    </lineage>
</organism>
<name>A0A2P8HIJ8_CHINA</name>
<proteinExistence type="predicted"/>
<dbReference type="EMBL" id="PYAW01000003">
    <property type="protein sequence ID" value="PSL46044.1"/>
    <property type="molecule type" value="Genomic_DNA"/>
</dbReference>
<accession>A0A2P8HIJ8</accession>
<gene>
    <name evidence="2" type="ORF">CLV51_10320</name>
</gene>
<dbReference type="AlphaFoldDB" id="A0A2P8HIJ8"/>
<dbReference type="OrthoDB" id="5706484at2"/>
<protein>
    <submittedName>
        <fullName evidence="2">Uncharacterized protein</fullName>
    </submittedName>
</protein>
<keyword evidence="1" id="KW-0812">Transmembrane</keyword>
<comment type="caution">
    <text evidence="2">The sequence shown here is derived from an EMBL/GenBank/DDBJ whole genome shotgun (WGS) entry which is preliminary data.</text>
</comment>
<keyword evidence="3" id="KW-1185">Reference proteome</keyword>
<reference evidence="2 3" key="1">
    <citation type="submission" date="2018-03" db="EMBL/GenBank/DDBJ databases">
        <title>Genomic Encyclopedia of Archaeal and Bacterial Type Strains, Phase II (KMG-II): from individual species to whole genera.</title>
        <authorList>
            <person name="Goeker M."/>
        </authorList>
    </citation>
    <scope>NUCLEOTIDE SEQUENCE [LARGE SCALE GENOMIC DNA]</scope>
    <source>
        <strain evidence="2 3">DSM 24859</strain>
    </source>
</reference>
<feature type="transmembrane region" description="Helical" evidence="1">
    <location>
        <begin position="71"/>
        <end position="92"/>
    </location>
</feature>
<feature type="transmembrane region" description="Helical" evidence="1">
    <location>
        <begin position="151"/>
        <end position="171"/>
    </location>
</feature>
<dbReference type="RefSeq" id="WP_106528860.1">
    <property type="nucleotide sequence ID" value="NZ_PYAW01000003.1"/>
</dbReference>